<feature type="transmembrane region" description="Helical" evidence="2">
    <location>
        <begin position="49"/>
        <end position="72"/>
    </location>
</feature>
<dbReference type="OrthoDB" id="3386477at2"/>
<reference evidence="3 4" key="1">
    <citation type="submission" date="2018-05" db="EMBL/GenBank/DDBJ databases">
        <title>Micromonospora from Atacama Desert.</title>
        <authorList>
            <person name="Carro L."/>
            <person name="Goodfellow M."/>
            <person name="Klenk H.-P."/>
        </authorList>
    </citation>
    <scope>NUCLEOTIDE SEQUENCE [LARGE SCALE GENOMIC DNA]</scope>
    <source>
        <strain evidence="3 4">LB39</strain>
    </source>
</reference>
<dbReference type="Proteomes" id="UP000282312">
    <property type="component" value="Unassembled WGS sequence"/>
</dbReference>
<dbReference type="RefSeq" id="WP_124774907.1">
    <property type="nucleotide sequence ID" value="NZ_JBEZFR010000007.1"/>
</dbReference>
<dbReference type="EMBL" id="QGSZ01000268">
    <property type="protein sequence ID" value="RQW99499.1"/>
    <property type="molecule type" value="Genomic_DNA"/>
</dbReference>
<dbReference type="AlphaFoldDB" id="A0A3N9WFB7"/>
<comment type="caution">
    <text evidence="3">The sequence shown here is derived from an EMBL/GenBank/DDBJ whole genome shotgun (WGS) entry which is preliminary data.</text>
</comment>
<accession>A0A3N9WFB7</accession>
<protein>
    <submittedName>
        <fullName evidence="3">Uncharacterized protein</fullName>
    </submittedName>
</protein>
<keyword evidence="2" id="KW-1133">Transmembrane helix</keyword>
<keyword evidence="4" id="KW-1185">Reference proteome</keyword>
<sequence>MSAPDPAEWAEIAPHPGDHDLPAGRHELHRSRLLTAIAQERRTRASSRALLRPALALAAVVAVAAGGAALAVRSSDDPPAALPSPAASRSAARPAPPGAVAKIRAYGTVRQLTDTADLVVRGEVVSVADGRTVYRVAEVLYRAPVAAVSTEITLGTESVGPPGRPTVLYLALSGPEARVYAPLSADFGIFDLDGETATSRSSTMAVTGLRAEDATGVGRAFVTTLAELRQLARERG</sequence>
<organism evidence="3 4">
    <name type="scientific">Micromonospora inaquosa</name>
    <dbReference type="NCBI Taxonomy" id="2203716"/>
    <lineage>
        <taxon>Bacteria</taxon>
        <taxon>Bacillati</taxon>
        <taxon>Actinomycetota</taxon>
        <taxon>Actinomycetes</taxon>
        <taxon>Micromonosporales</taxon>
        <taxon>Micromonosporaceae</taxon>
        <taxon>Micromonospora</taxon>
    </lineage>
</organism>
<keyword evidence="2" id="KW-0472">Membrane</keyword>
<evidence type="ECO:0000256" key="2">
    <source>
        <dbReference type="SAM" id="Phobius"/>
    </source>
</evidence>
<gene>
    <name evidence="3" type="ORF">DLJ59_24235</name>
</gene>
<evidence type="ECO:0000313" key="3">
    <source>
        <dbReference type="EMBL" id="RQW99499.1"/>
    </source>
</evidence>
<evidence type="ECO:0000256" key="1">
    <source>
        <dbReference type="SAM" id="MobiDB-lite"/>
    </source>
</evidence>
<feature type="region of interest" description="Disordered" evidence="1">
    <location>
        <begin position="1"/>
        <end position="24"/>
    </location>
</feature>
<feature type="compositionally biased region" description="Low complexity" evidence="1">
    <location>
        <begin position="73"/>
        <end position="93"/>
    </location>
</feature>
<name>A0A3N9WFB7_9ACTN</name>
<feature type="region of interest" description="Disordered" evidence="1">
    <location>
        <begin position="73"/>
        <end position="95"/>
    </location>
</feature>
<keyword evidence="2" id="KW-0812">Transmembrane</keyword>
<evidence type="ECO:0000313" key="4">
    <source>
        <dbReference type="Proteomes" id="UP000282312"/>
    </source>
</evidence>
<proteinExistence type="predicted"/>